<name>A0A0N7L6J4_PLAHL</name>
<dbReference type="OrthoDB" id="70651at2759"/>
<reference evidence="3" key="1">
    <citation type="submission" date="2014-09" db="EMBL/GenBank/DDBJ databases">
        <authorList>
            <person name="Sharma Rahul"/>
            <person name="Thines Marco"/>
        </authorList>
    </citation>
    <scope>NUCLEOTIDE SEQUENCE [LARGE SCALE GENOMIC DNA]</scope>
</reference>
<keyword evidence="3" id="KW-1185">Reference proteome</keyword>
<dbReference type="AlphaFoldDB" id="A0A0N7L6J4"/>
<evidence type="ECO:0000313" key="3">
    <source>
        <dbReference type="Proteomes" id="UP000054928"/>
    </source>
</evidence>
<dbReference type="RefSeq" id="XP_024580812.1">
    <property type="nucleotide sequence ID" value="XM_024730545.1"/>
</dbReference>
<organism evidence="2 3">
    <name type="scientific">Plasmopara halstedii</name>
    <name type="common">Downy mildew of sunflower</name>
    <dbReference type="NCBI Taxonomy" id="4781"/>
    <lineage>
        <taxon>Eukaryota</taxon>
        <taxon>Sar</taxon>
        <taxon>Stramenopiles</taxon>
        <taxon>Oomycota</taxon>
        <taxon>Peronosporomycetes</taxon>
        <taxon>Peronosporales</taxon>
        <taxon>Peronosporaceae</taxon>
        <taxon>Plasmopara</taxon>
    </lineage>
</organism>
<protein>
    <submittedName>
        <fullName evidence="2">Uncharacterized protein</fullName>
    </submittedName>
</protein>
<feature type="compositionally biased region" description="Polar residues" evidence="1">
    <location>
        <begin position="66"/>
        <end position="80"/>
    </location>
</feature>
<dbReference type="Proteomes" id="UP000054928">
    <property type="component" value="Unassembled WGS sequence"/>
</dbReference>
<feature type="region of interest" description="Disordered" evidence="1">
    <location>
        <begin position="191"/>
        <end position="235"/>
    </location>
</feature>
<dbReference type="EMBL" id="CCYD01001204">
    <property type="protein sequence ID" value="CEG44443.1"/>
    <property type="molecule type" value="Genomic_DNA"/>
</dbReference>
<dbReference type="OMA" id="NCGSATF"/>
<evidence type="ECO:0000313" key="2">
    <source>
        <dbReference type="EMBL" id="CEG44443.1"/>
    </source>
</evidence>
<evidence type="ECO:0000256" key="1">
    <source>
        <dbReference type="SAM" id="MobiDB-lite"/>
    </source>
</evidence>
<feature type="compositionally biased region" description="Basic residues" evidence="1">
    <location>
        <begin position="199"/>
        <end position="211"/>
    </location>
</feature>
<feature type="compositionally biased region" description="Low complexity" evidence="1">
    <location>
        <begin position="82"/>
        <end position="102"/>
    </location>
</feature>
<accession>A0A0N7L6J4</accession>
<dbReference type="GeneID" id="36395865"/>
<proteinExistence type="predicted"/>
<feature type="region of interest" description="Disordered" evidence="1">
    <location>
        <begin position="51"/>
        <end position="102"/>
    </location>
</feature>
<sequence length="450" mass="49328">MAPEGSSFMHKSSSPAPILLSPISVAHRSQMIEADEASSIRDKWMANLQKKRSAAAEGTGAPIGNGNRSASGSQTNYRSHPNSRNISAKKSSRSRSAASRAVKNRNAAQLAYEKSLLAHRAHLFNQDQLSSMSSSLIVDSQVAMNEFDVQANGQPSMLFNESNYFDHESPSFSQFISSSFDDDSPLAFSDSAIKENSRSKRTTKASSKKRPTYSLAVEVDPAKPRTPRRKLNSGSTPIDDFDLNYCIPTEFPGVGTPSNFRFDPSSMRHLWGHDLDISNGGGYADSFLDIPTPRLAEIPLVPTSNQTTHSIGGVSSHPIDNQNEVHEHPRLIRTNSIEQEATTTLLSARKSPFSGGSFFNGSVTPRSAAAAVDECFSKTNFTSSWPRPPSPLGPPSCSQTRCMDPRDLKLAPEFETLRDEYRFTDIDHELDSFYLDTIDTIGNDLNLLSK</sequence>